<dbReference type="InterPro" id="IPR041871">
    <property type="entry name" value="MPP_TMEM62"/>
</dbReference>
<keyword evidence="1" id="KW-0812">Transmembrane</keyword>
<dbReference type="InParanoid" id="E0W3X1"/>
<dbReference type="OMA" id="VEWQTYH"/>
<evidence type="ECO:0000259" key="3">
    <source>
        <dbReference type="Pfam" id="PF24384"/>
    </source>
</evidence>
<dbReference type="eggNOG" id="ENOG502QTBN">
    <property type="taxonomic scope" value="Eukaryota"/>
</dbReference>
<proteinExistence type="predicted"/>
<evidence type="ECO:0000313" key="7">
    <source>
        <dbReference type="Proteomes" id="UP000009046"/>
    </source>
</evidence>
<evidence type="ECO:0000313" key="6">
    <source>
        <dbReference type="EnsemblMetazoa" id="PHUM612090-PA"/>
    </source>
</evidence>
<name>E0W3X1_PEDHC</name>
<organism>
    <name type="scientific">Pediculus humanus subsp. corporis</name>
    <name type="common">Body louse</name>
    <dbReference type="NCBI Taxonomy" id="121224"/>
    <lineage>
        <taxon>Eukaryota</taxon>
        <taxon>Metazoa</taxon>
        <taxon>Ecdysozoa</taxon>
        <taxon>Arthropoda</taxon>
        <taxon>Hexapoda</taxon>
        <taxon>Insecta</taxon>
        <taxon>Pterygota</taxon>
        <taxon>Neoptera</taxon>
        <taxon>Paraneoptera</taxon>
        <taxon>Psocodea</taxon>
        <taxon>Troctomorpha</taxon>
        <taxon>Phthiraptera</taxon>
        <taxon>Anoplura</taxon>
        <taxon>Pediculidae</taxon>
        <taxon>Pediculus</taxon>
    </lineage>
</organism>
<evidence type="ECO:0000313" key="5">
    <source>
        <dbReference type="EMBL" id="EEB20327.1"/>
    </source>
</evidence>
<keyword evidence="1" id="KW-1133">Transmembrane helix</keyword>
<dbReference type="GO" id="GO:0016787">
    <property type="term" value="F:hydrolase activity"/>
    <property type="evidence" value="ECO:0007669"/>
    <property type="project" value="InterPro"/>
</dbReference>
<reference evidence="6" key="3">
    <citation type="submission" date="2020-05" db="UniProtKB">
        <authorList>
            <consortium name="EnsemblMetazoa"/>
        </authorList>
    </citation>
    <scope>IDENTIFICATION</scope>
    <source>
        <strain evidence="6">USDA</strain>
    </source>
</reference>
<accession>E0W3X1</accession>
<feature type="transmembrane region" description="Helical" evidence="1">
    <location>
        <begin position="568"/>
        <end position="587"/>
    </location>
</feature>
<feature type="domain" description="TMEM62 C-terminal" evidence="4">
    <location>
        <begin position="468"/>
        <end position="597"/>
    </location>
</feature>
<reference evidence="5" key="1">
    <citation type="submission" date="2007-04" db="EMBL/GenBank/DDBJ databases">
        <title>Annotation of Pediculus humanus corporis strain USDA.</title>
        <authorList>
            <person name="Kirkness E."/>
            <person name="Hannick L."/>
            <person name="Hass B."/>
            <person name="Bruggner R."/>
            <person name="Lawson D."/>
            <person name="Bidwell S."/>
            <person name="Joardar V."/>
            <person name="Caler E."/>
            <person name="Walenz B."/>
            <person name="Inman J."/>
            <person name="Schobel S."/>
            <person name="Galinsky K."/>
            <person name="Amedeo P."/>
            <person name="Strausberg R."/>
        </authorList>
    </citation>
    <scope>NUCLEOTIDE SEQUENCE</scope>
    <source>
        <strain evidence="5">USDA</strain>
    </source>
</reference>
<feature type="domain" description="Calcineurin-like phosphoesterase" evidence="2">
    <location>
        <begin position="76"/>
        <end position="287"/>
    </location>
</feature>
<dbReference type="PANTHER" id="PTHR14795:SF0">
    <property type="entry name" value="TRANSMEMBRANE PROTEIN 62"/>
    <property type="match status" value="1"/>
</dbReference>
<dbReference type="OrthoDB" id="27234at2759"/>
<dbReference type="RefSeq" id="XP_002433065.1">
    <property type="nucleotide sequence ID" value="XM_002433020.1"/>
</dbReference>
<dbReference type="GeneID" id="8239722"/>
<feature type="transmembrane region" description="Helical" evidence="1">
    <location>
        <begin position="7"/>
        <end position="29"/>
    </location>
</feature>
<dbReference type="STRING" id="121224.E0W3X1"/>
<dbReference type="Pfam" id="PF24394">
    <property type="entry name" value="TMEM62_C"/>
    <property type="match status" value="1"/>
</dbReference>
<keyword evidence="1" id="KW-0472">Membrane</keyword>
<feature type="transmembrane region" description="Helical" evidence="1">
    <location>
        <begin position="468"/>
        <end position="490"/>
    </location>
</feature>
<dbReference type="Pfam" id="PF24384">
    <property type="entry name" value="Ig_TMM62"/>
    <property type="match status" value="1"/>
</dbReference>
<sequence>MKLNFSTIILVIVVLIFSVFFANLSNLIAIQVENTIVNDDDYNKDITIEKYKSHFDIDSPDNEEQVIENNHFKHLMWFLQISDIHVSIFHDSSRITEFQEFCERTVPSINPSLVLATGDLTDAKTADNMGSAQQIEEWEIYKNILLESEVVNKTVWLDIRGNHDNFNIPTPDSKLNYYRNYTIQGRKHPHSYLYTSFINGDMYGFLGIDACLSPGPKRPFNFVGVLNKTEIQHIRHLISEAKRKRVQYTVVFGHYPTSCIITEGQKSVRNIIIEAPGCWTYLCGHFHMLGGLVPNMYTLQKSGYLELELGDWKDNRIYRLAAFDNGFFSFVDVYHGEWPIMLITNPKHSLYLVPFKESKLSFLRSSHIRQDDILVLVFSIAPIDLVQIQINDDDWKNASNVKGPLYIVPWQPEKYGTGIHSINVRSRDREGRERGITQPFSIDETTFSFKFWPRLVLMTNISTVFQSLFGMSLCFSTVPLCIFKVAHVLVKKKKMKKPQIKNRVLRKWIRSFWILSTVDKIFYPLVTYPLYLSVGPWTIGEVIDGHIGAVFAWGLLVNNSYLPGSFTYAYGFMQMCTFQLPLTVVLAKAIDRRFRHFQTVERTSKLDFFFRHLPFAIVVSIQVICAYFFLLAYGTLAFFLGPLRTWSIILALILWRSCNNLKENSFREASKVWMKTRLENPEENTVTSNL</sequence>
<dbReference type="EMBL" id="AAZO01007482">
    <property type="status" value="NOT_ANNOTATED_CDS"/>
    <property type="molecule type" value="Genomic_DNA"/>
</dbReference>
<dbReference type="InterPro" id="IPR056230">
    <property type="entry name" value="TMEM62_C"/>
</dbReference>
<protein>
    <submittedName>
        <fullName evidence="5 6">Uncharacterized protein</fullName>
    </submittedName>
</protein>
<dbReference type="CDD" id="cd07401">
    <property type="entry name" value="MPP_TMEM62_N"/>
    <property type="match status" value="1"/>
</dbReference>
<dbReference type="CTD" id="8239722"/>
<dbReference type="SUPFAM" id="SSF56300">
    <property type="entry name" value="Metallo-dependent phosphatases"/>
    <property type="match status" value="1"/>
</dbReference>
<feature type="transmembrane region" description="Helical" evidence="1">
    <location>
        <begin position="636"/>
        <end position="655"/>
    </location>
</feature>
<dbReference type="VEuPathDB" id="VectorBase:PHUM612090"/>
<dbReference type="EMBL" id="DS235883">
    <property type="protein sequence ID" value="EEB20327.1"/>
    <property type="molecule type" value="Genomic_DNA"/>
</dbReference>
<evidence type="ECO:0000256" key="1">
    <source>
        <dbReference type="SAM" id="Phobius"/>
    </source>
</evidence>
<dbReference type="PANTHER" id="PTHR14795">
    <property type="entry name" value="HELICASE RELATED"/>
    <property type="match status" value="1"/>
</dbReference>
<dbReference type="KEGG" id="phu:Phum_PHUM612090"/>
<evidence type="ECO:0000259" key="2">
    <source>
        <dbReference type="Pfam" id="PF00149"/>
    </source>
</evidence>
<evidence type="ECO:0000259" key="4">
    <source>
        <dbReference type="Pfam" id="PF24394"/>
    </source>
</evidence>
<dbReference type="EnsemblMetazoa" id="PHUM612090-RA">
    <property type="protein sequence ID" value="PHUM612090-PA"/>
    <property type="gene ID" value="PHUM612090"/>
</dbReference>
<feature type="transmembrane region" description="Helical" evidence="1">
    <location>
        <begin position="608"/>
        <end position="630"/>
    </location>
</feature>
<reference evidence="5" key="2">
    <citation type="submission" date="2007-04" db="EMBL/GenBank/DDBJ databases">
        <title>The genome of the human body louse.</title>
        <authorList>
            <consortium name="The Human Body Louse Genome Consortium"/>
            <person name="Kirkness E."/>
            <person name="Walenz B."/>
            <person name="Hass B."/>
            <person name="Bruggner R."/>
            <person name="Strausberg R."/>
        </authorList>
    </citation>
    <scope>NUCLEOTIDE SEQUENCE</scope>
    <source>
        <strain evidence="5">USDA</strain>
    </source>
</reference>
<dbReference type="InterPro" id="IPR029052">
    <property type="entry name" value="Metallo-depent_PP-like"/>
</dbReference>
<dbReference type="InterPro" id="IPR056229">
    <property type="entry name" value="Ig_TMM62"/>
</dbReference>
<keyword evidence="7" id="KW-1185">Reference proteome</keyword>
<gene>
    <name evidence="6" type="primary">8239722</name>
    <name evidence="5" type="ORF">Phum_PHUM612090</name>
</gene>
<dbReference type="Gene3D" id="3.60.21.10">
    <property type="match status" value="1"/>
</dbReference>
<feature type="domain" description="TMEM62 Ig-like" evidence="3">
    <location>
        <begin position="337"/>
        <end position="444"/>
    </location>
</feature>
<dbReference type="HOGENOM" id="CLU_021197_2_0_1"/>
<dbReference type="Pfam" id="PF00149">
    <property type="entry name" value="Metallophos"/>
    <property type="match status" value="1"/>
</dbReference>
<dbReference type="InterPro" id="IPR004843">
    <property type="entry name" value="Calcineurin-like_PHP"/>
</dbReference>
<feature type="transmembrane region" description="Helical" evidence="1">
    <location>
        <begin position="511"/>
        <end position="531"/>
    </location>
</feature>
<dbReference type="Proteomes" id="UP000009046">
    <property type="component" value="Unassembled WGS sequence"/>
</dbReference>
<dbReference type="AlphaFoldDB" id="E0W3X1"/>